<gene>
    <name evidence="1" type="ORF">GBAR_LOCUS8048</name>
</gene>
<name>A0AA35RJ90_GEOBA</name>
<protein>
    <submittedName>
        <fullName evidence="1">Uncharacterized protein</fullName>
    </submittedName>
</protein>
<evidence type="ECO:0000313" key="2">
    <source>
        <dbReference type="Proteomes" id="UP001174909"/>
    </source>
</evidence>
<dbReference type="SUPFAM" id="SSF55961">
    <property type="entry name" value="Bet v1-like"/>
    <property type="match status" value="1"/>
</dbReference>
<organism evidence="1 2">
    <name type="scientific">Geodia barretti</name>
    <name type="common">Barrett's horny sponge</name>
    <dbReference type="NCBI Taxonomy" id="519541"/>
    <lineage>
        <taxon>Eukaryota</taxon>
        <taxon>Metazoa</taxon>
        <taxon>Porifera</taxon>
        <taxon>Demospongiae</taxon>
        <taxon>Heteroscleromorpha</taxon>
        <taxon>Tetractinellida</taxon>
        <taxon>Astrophorina</taxon>
        <taxon>Geodiidae</taxon>
        <taxon>Geodia</taxon>
    </lineage>
</organism>
<reference evidence="1" key="1">
    <citation type="submission" date="2023-03" db="EMBL/GenBank/DDBJ databases">
        <authorList>
            <person name="Steffen K."/>
            <person name="Cardenas P."/>
        </authorList>
    </citation>
    <scope>NUCLEOTIDE SEQUENCE</scope>
</reference>
<accession>A0AA35RJ90</accession>
<dbReference type="AlphaFoldDB" id="A0AA35RJ90"/>
<dbReference type="InterPro" id="IPR023393">
    <property type="entry name" value="START-like_dom_sf"/>
</dbReference>
<keyword evidence="2" id="KW-1185">Reference proteome</keyword>
<dbReference type="Proteomes" id="UP001174909">
    <property type="component" value="Unassembled WGS sequence"/>
</dbReference>
<proteinExistence type="predicted"/>
<sequence length="145" mass="15377">MPGGSVITECERQSRFALTWEFGGDQGRGTSWGEYAFGRGENRPVHVLHQHTRHLSRNTGTLGPGAVGVGWELGLMGLALHISQPGEPMPDEAAFATWPDGKAIITGSSERWGQAAVVAGTDPEVAVAATRRTTAFYTGESAEPS</sequence>
<dbReference type="EMBL" id="CASHTH010001194">
    <property type="protein sequence ID" value="CAI8012545.1"/>
    <property type="molecule type" value="Genomic_DNA"/>
</dbReference>
<evidence type="ECO:0000313" key="1">
    <source>
        <dbReference type="EMBL" id="CAI8012545.1"/>
    </source>
</evidence>
<dbReference type="Gene3D" id="3.30.530.20">
    <property type="match status" value="1"/>
</dbReference>
<comment type="caution">
    <text evidence="1">The sequence shown here is derived from an EMBL/GenBank/DDBJ whole genome shotgun (WGS) entry which is preliminary data.</text>
</comment>